<name>A0A3N4RUQ5_9ACTN</name>
<sequence length="305" mass="31040">MEKIIPAEGVRATLLWPVTGLFAGTPVLVRKLTASQRARRAEAAALKGRQAELNAAAVAAADAEFAKKLAAEADPAKKLALVQAREAAAVAARTFELEQAKAARKAKRSKLGEAAGAAALLLVIGGPLVWSLARPLIGPGVGLLAGVWWIGALIHAPGPAKASAAADAEADGEQEVPADADDQDDAPEAEPEPPRPTLAPALLASSIEHMVATRAQSDGGAGNVLIGEALAVFQRNGWFEAADAREFGAAVRAAGIPPKKAVAVGSGAARKTSAGWSVAHLQEVLGRVPSLPPQAVADRTPVEAA</sequence>
<dbReference type="AlphaFoldDB" id="A0A3N4RUQ5"/>
<accession>A0A3N4RUQ5</accession>
<dbReference type="RefSeq" id="WP_123818434.1">
    <property type="nucleotide sequence ID" value="NZ_RKQG01000001.1"/>
</dbReference>
<organism evidence="3 4">
    <name type="scientific">Kitasatospora cineracea</name>
    <dbReference type="NCBI Taxonomy" id="88074"/>
    <lineage>
        <taxon>Bacteria</taxon>
        <taxon>Bacillati</taxon>
        <taxon>Actinomycetota</taxon>
        <taxon>Actinomycetes</taxon>
        <taxon>Kitasatosporales</taxon>
        <taxon>Streptomycetaceae</taxon>
        <taxon>Kitasatospora</taxon>
    </lineage>
</organism>
<evidence type="ECO:0000256" key="2">
    <source>
        <dbReference type="SAM" id="Phobius"/>
    </source>
</evidence>
<protein>
    <submittedName>
        <fullName evidence="3">Uncharacterized protein</fullName>
    </submittedName>
</protein>
<evidence type="ECO:0000313" key="3">
    <source>
        <dbReference type="EMBL" id="RPE34771.1"/>
    </source>
</evidence>
<keyword evidence="2" id="KW-0812">Transmembrane</keyword>
<proteinExistence type="predicted"/>
<dbReference type="EMBL" id="RKQG01000001">
    <property type="protein sequence ID" value="RPE34771.1"/>
    <property type="molecule type" value="Genomic_DNA"/>
</dbReference>
<feature type="compositionally biased region" description="Acidic residues" evidence="1">
    <location>
        <begin position="168"/>
        <end position="191"/>
    </location>
</feature>
<keyword evidence="4" id="KW-1185">Reference proteome</keyword>
<keyword evidence="2" id="KW-0472">Membrane</keyword>
<evidence type="ECO:0000256" key="1">
    <source>
        <dbReference type="SAM" id="MobiDB-lite"/>
    </source>
</evidence>
<feature type="region of interest" description="Disordered" evidence="1">
    <location>
        <begin position="164"/>
        <end position="198"/>
    </location>
</feature>
<reference evidence="3 4" key="1">
    <citation type="submission" date="2018-11" db="EMBL/GenBank/DDBJ databases">
        <title>Sequencing the genomes of 1000 actinobacteria strains.</title>
        <authorList>
            <person name="Klenk H.-P."/>
        </authorList>
    </citation>
    <scope>NUCLEOTIDE SEQUENCE [LARGE SCALE GENOMIC DNA]</scope>
    <source>
        <strain evidence="3 4">DSM 44781</strain>
    </source>
</reference>
<dbReference type="Proteomes" id="UP000266906">
    <property type="component" value="Unassembled WGS sequence"/>
</dbReference>
<keyword evidence="2" id="KW-1133">Transmembrane helix</keyword>
<feature type="transmembrane region" description="Helical" evidence="2">
    <location>
        <begin position="12"/>
        <end position="29"/>
    </location>
</feature>
<comment type="caution">
    <text evidence="3">The sequence shown here is derived from an EMBL/GenBank/DDBJ whole genome shotgun (WGS) entry which is preliminary data.</text>
</comment>
<gene>
    <name evidence="3" type="ORF">EDD38_3107</name>
</gene>
<evidence type="ECO:0000313" key="4">
    <source>
        <dbReference type="Proteomes" id="UP000266906"/>
    </source>
</evidence>
<feature type="transmembrane region" description="Helical" evidence="2">
    <location>
        <begin position="111"/>
        <end position="130"/>
    </location>
</feature>